<dbReference type="InterPro" id="IPR045864">
    <property type="entry name" value="aa-tRNA-synth_II/BPL/LPL"/>
</dbReference>
<dbReference type="FunFam" id="2.40.50.140:FF:000050">
    <property type="entry name" value="Lysine--tRNA ligase"/>
    <property type="match status" value="1"/>
</dbReference>
<dbReference type="OrthoDB" id="21243at2759"/>
<keyword evidence="5" id="KW-0067">ATP-binding</keyword>
<dbReference type="GO" id="GO:0006430">
    <property type="term" value="P:lysyl-tRNA aminoacylation"/>
    <property type="evidence" value="ECO:0007669"/>
    <property type="project" value="InterPro"/>
</dbReference>
<dbReference type="SUPFAM" id="SSF55681">
    <property type="entry name" value="Class II aaRS and biotin synthetases"/>
    <property type="match status" value="1"/>
</dbReference>
<name>A0A0R0M376_9MICR</name>
<feature type="non-terminal residue" evidence="11">
    <location>
        <position position="260"/>
    </location>
</feature>
<dbReference type="InterPro" id="IPR018149">
    <property type="entry name" value="Lys-tRNA-synth_II_C"/>
</dbReference>
<keyword evidence="3" id="KW-0436">Ligase</keyword>
<dbReference type="Pfam" id="PF00152">
    <property type="entry name" value="tRNA-synt_2"/>
    <property type="match status" value="1"/>
</dbReference>
<dbReference type="PANTHER" id="PTHR42918">
    <property type="entry name" value="LYSYL-TRNA SYNTHETASE"/>
    <property type="match status" value="1"/>
</dbReference>
<feature type="domain" description="Aminoacyl-transfer RNA synthetases class-II family profile" evidence="10">
    <location>
        <begin position="186"/>
        <end position="260"/>
    </location>
</feature>
<evidence type="ECO:0000313" key="12">
    <source>
        <dbReference type="Proteomes" id="UP000051530"/>
    </source>
</evidence>
<dbReference type="InterPro" id="IPR006195">
    <property type="entry name" value="aa-tRNA-synth_II"/>
</dbReference>
<dbReference type="InterPro" id="IPR004364">
    <property type="entry name" value="Aa-tRNA-synt_II"/>
</dbReference>
<evidence type="ECO:0000256" key="5">
    <source>
        <dbReference type="ARBA" id="ARBA00022840"/>
    </source>
</evidence>
<keyword evidence="12" id="KW-1185">Reference proteome</keyword>
<dbReference type="InterPro" id="IPR012340">
    <property type="entry name" value="NA-bd_OB-fold"/>
</dbReference>
<evidence type="ECO:0000256" key="6">
    <source>
        <dbReference type="ARBA" id="ARBA00022917"/>
    </source>
</evidence>
<evidence type="ECO:0000256" key="8">
    <source>
        <dbReference type="ARBA" id="ARBA00030563"/>
    </source>
</evidence>
<dbReference type="AlphaFoldDB" id="A0A0R0M376"/>
<dbReference type="PRINTS" id="PR00982">
    <property type="entry name" value="TRNASYNTHLYS"/>
</dbReference>
<comment type="caution">
    <text evidence="11">The sequence shown here is derived from an EMBL/GenBank/DDBJ whole genome shotgun (WGS) entry which is preliminary data.</text>
</comment>
<dbReference type="Pfam" id="PF01336">
    <property type="entry name" value="tRNA_anti-codon"/>
    <property type="match status" value="1"/>
</dbReference>
<comment type="similarity">
    <text evidence="1">Belongs to the class-II aminoacyl-tRNA synthetase family.</text>
</comment>
<dbReference type="GO" id="GO:0004824">
    <property type="term" value="F:lysine-tRNA ligase activity"/>
    <property type="evidence" value="ECO:0007669"/>
    <property type="project" value="UniProtKB-EC"/>
</dbReference>
<evidence type="ECO:0000256" key="3">
    <source>
        <dbReference type="ARBA" id="ARBA00022598"/>
    </source>
</evidence>
<dbReference type="EC" id="6.1.1.6" evidence="2"/>
<dbReference type="GO" id="GO:0005524">
    <property type="term" value="F:ATP binding"/>
    <property type="evidence" value="ECO:0007669"/>
    <property type="project" value="UniProtKB-KW"/>
</dbReference>
<comment type="catalytic activity">
    <reaction evidence="9">
        <text>tRNA(Lys) + L-lysine + ATP = L-lysyl-tRNA(Lys) + AMP + diphosphate</text>
        <dbReference type="Rhea" id="RHEA:20792"/>
        <dbReference type="Rhea" id="RHEA-COMP:9696"/>
        <dbReference type="Rhea" id="RHEA-COMP:9697"/>
        <dbReference type="ChEBI" id="CHEBI:30616"/>
        <dbReference type="ChEBI" id="CHEBI:32551"/>
        <dbReference type="ChEBI" id="CHEBI:33019"/>
        <dbReference type="ChEBI" id="CHEBI:78442"/>
        <dbReference type="ChEBI" id="CHEBI:78529"/>
        <dbReference type="ChEBI" id="CHEBI:456215"/>
        <dbReference type="EC" id="6.1.1.6"/>
    </reaction>
</comment>
<dbReference type="Gene3D" id="2.40.50.140">
    <property type="entry name" value="Nucleic acid-binding proteins"/>
    <property type="match status" value="1"/>
</dbReference>
<keyword evidence="6" id="KW-0648">Protein biosynthesis</keyword>
<dbReference type="InterPro" id="IPR044136">
    <property type="entry name" value="Lys-tRNA-ligase_II_N"/>
</dbReference>
<keyword evidence="7 11" id="KW-0030">Aminoacyl-tRNA synthetase</keyword>
<sequence>MTTHDIHNTTEAEVISEENYYSQRKQKIQELKDQDVDVYPHKFHVSHTAAEIVKKYTVVQPNTQTKDKVAVAGRIMTIRDQGSIVFMNLLNDGTTVQVVSRPSTLEKKEAINSIRRGDIVGLVGVVGWTKTGELSVFTDDIAVLSPCVRTMPSEYYGLKTSETIYRQRYLDLIMNPESRQRFIKKNKIYSYLRYFLDKRGFLEVETPMMNQIAGGAAANPFITHHNDLKMNLYMRISPELYLKQLIVGGMERVYEIGRQM</sequence>
<reference evidence="11 12" key="1">
    <citation type="submission" date="2015-07" db="EMBL/GenBank/DDBJ databases">
        <title>The genome of Pseudoloma neurophilia, a relevant intracellular parasite of the zebrafish.</title>
        <authorList>
            <person name="Ndikumana S."/>
            <person name="Pelin A."/>
            <person name="Sanders J."/>
            <person name="Corradi N."/>
        </authorList>
    </citation>
    <scope>NUCLEOTIDE SEQUENCE [LARGE SCALE GENOMIC DNA]</scope>
    <source>
        <strain evidence="11 12">MK1</strain>
    </source>
</reference>
<dbReference type="PANTHER" id="PTHR42918:SF9">
    <property type="entry name" value="LYSINE--TRNA LIGASE"/>
    <property type="match status" value="1"/>
</dbReference>
<dbReference type="PROSITE" id="PS50862">
    <property type="entry name" value="AA_TRNA_LIGASE_II"/>
    <property type="match status" value="1"/>
</dbReference>
<organism evidence="11 12">
    <name type="scientific">Pseudoloma neurophilia</name>
    <dbReference type="NCBI Taxonomy" id="146866"/>
    <lineage>
        <taxon>Eukaryota</taxon>
        <taxon>Fungi</taxon>
        <taxon>Fungi incertae sedis</taxon>
        <taxon>Microsporidia</taxon>
        <taxon>Pseudoloma</taxon>
    </lineage>
</organism>
<evidence type="ECO:0000256" key="2">
    <source>
        <dbReference type="ARBA" id="ARBA00013166"/>
    </source>
</evidence>
<dbReference type="GO" id="GO:0000049">
    <property type="term" value="F:tRNA binding"/>
    <property type="evidence" value="ECO:0007669"/>
    <property type="project" value="TreeGrafter"/>
</dbReference>
<proteinExistence type="inferred from homology"/>
<evidence type="ECO:0000256" key="1">
    <source>
        <dbReference type="ARBA" id="ARBA00008226"/>
    </source>
</evidence>
<gene>
    <name evidence="11" type="ORF">M153_814000782</name>
</gene>
<evidence type="ECO:0000313" key="11">
    <source>
        <dbReference type="EMBL" id="KRH93505.1"/>
    </source>
</evidence>
<dbReference type="GO" id="GO:0005829">
    <property type="term" value="C:cytosol"/>
    <property type="evidence" value="ECO:0007669"/>
    <property type="project" value="TreeGrafter"/>
</dbReference>
<dbReference type="SUPFAM" id="SSF50249">
    <property type="entry name" value="Nucleic acid-binding proteins"/>
    <property type="match status" value="1"/>
</dbReference>
<dbReference type="EMBL" id="LGUB01000312">
    <property type="protein sequence ID" value="KRH93505.1"/>
    <property type="molecule type" value="Genomic_DNA"/>
</dbReference>
<protein>
    <recommendedName>
        <fullName evidence="2">lysine--tRNA ligase</fullName>
        <ecNumber evidence="2">6.1.1.6</ecNumber>
    </recommendedName>
    <alternativeName>
        <fullName evidence="8">Lysyl-tRNA synthetase</fullName>
    </alternativeName>
</protein>
<evidence type="ECO:0000256" key="7">
    <source>
        <dbReference type="ARBA" id="ARBA00023146"/>
    </source>
</evidence>
<evidence type="ECO:0000259" key="10">
    <source>
        <dbReference type="PROSITE" id="PS50862"/>
    </source>
</evidence>
<evidence type="ECO:0000256" key="4">
    <source>
        <dbReference type="ARBA" id="ARBA00022741"/>
    </source>
</evidence>
<dbReference type="VEuPathDB" id="MicrosporidiaDB:M153_814000782"/>
<accession>A0A0R0M376</accession>
<dbReference type="Proteomes" id="UP000051530">
    <property type="component" value="Unassembled WGS sequence"/>
</dbReference>
<evidence type="ECO:0000256" key="9">
    <source>
        <dbReference type="ARBA" id="ARBA00048573"/>
    </source>
</evidence>
<dbReference type="InterPro" id="IPR004365">
    <property type="entry name" value="NA-bd_OB_tRNA"/>
</dbReference>
<dbReference type="Gene3D" id="3.30.930.10">
    <property type="entry name" value="Bira Bifunctional Protein, Domain 2"/>
    <property type="match status" value="1"/>
</dbReference>
<keyword evidence="4" id="KW-0547">Nucleotide-binding</keyword>
<dbReference type="CDD" id="cd04322">
    <property type="entry name" value="LysRS_N"/>
    <property type="match status" value="1"/>
</dbReference>